<keyword evidence="2" id="KW-0732">Signal</keyword>
<feature type="chain" id="PRO_5025008009" evidence="2">
    <location>
        <begin position="30"/>
        <end position="179"/>
    </location>
</feature>
<dbReference type="OrthoDB" id="6737816at2759"/>
<proteinExistence type="predicted"/>
<dbReference type="Proteomes" id="UP000410492">
    <property type="component" value="Unassembled WGS sequence"/>
</dbReference>
<dbReference type="EMBL" id="CAACVG010002247">
    <property type="protein sequence ID" value="VEN36273.1"/>
    <property type="molecule type" value="Genomic_DNA"/>
</dbReference>
<evidence type="ECO:0000256" key="2">
    <source>
        <dbReference type="SAM" id="SignalP"/>
    </source>
</evidence>
<name>A0A653BKZ9_CALMS</name>
<dbReference type="Gene3D" id="1.20.5.1230">
    <property type="entry name" value="Apolipoprotein A-I"/>
    <property type="match status" value="1"/>
</dbReference>
<protein>
    <submittedName>
        <fullName evidence="3">Uncharacterized protein</fullName>
    </submittedName>
</protein>
<keyword evidence="4" id="KW-1185">Reference proteome</keyword>
<evidence type="ECO:0000256" key="1">
    <source>
        <dbReference type="SAM" id="Coils"/>
    </source>
</evidence>
<reference evidence="3 4" key="1">
    <citation type="submission" date="2019-01" db="EMBL/GenBank/DDBJ databases">
        <authorList>
            <person name="Sayadi A."/>
        </authorList>
    </citation>
    <scope>NUCLEOTIDE SEQUENCE [LARGE SCALE GENOMIC DNA]</scope>
</reference>
<sequence>MFDITMASKILLLFVGVFLLCGAAKESEAAIPTDLFLTGSDEVSDDLPSDAKFDIAKLVRELLEKLRGILDKLLAFAEKQFSKALEKGNGVIRKVEEQTKLKIEAIRETVNKQIHEIIDKAAENGTDVSHCVRIIEEKFQTVLEQLLQELNAEIDNALTEETAKMRDSLDKSNPVQEVH</sequence>
<evidence type="ECO:0000313" key="4">
    <source>
        <dbReference type="Proteomes" id="UP000410492"/>
    </source>
</evidence>
<gene>
    <name evidence="3" type="ORF">CALMAC_LOCUS1935</name>
</gene>
<evidence type="ECO:0000313" key="3">
    <source>
        <dbReference type="EMBL" id="VEN36273.1"/>
    </source>
</evidence>
<dbReference type="AlphaFoldDB" id="A0A653BKZ9"/>
<keyword evidence="1" id="KW-0175">Coiled coil</keyword>
<accession>A0A653BKZ9</accession>
<feature type="signal peptide" evidence="2">
    <location>
        <begin position="1"/>
        <end position="29"/>
    </location>
</feature>
<organism evidence="3 4">
    <name type="scientific">Callosobruchus maculatus</name>
    <name type="common">Southern cowpea weevil</name>
    <name type="synonym">Pulse bruchid</name>
    <dbReference type="NCBI Taxonomy" id="64391"/>
    <lineage>
        <taxon>Eukaryota</taxon>
        <taxon>Metazoa</taxon>
        <taxon>Ecdysozoa</taxon>
        <taxon>Arthropoda</taxon>
        <taxon>Hexapoda</taxon>
        <taxon>Insecta</taxon>
        <taxon>Pterygota</taxon>
        <taxon>Neoptera</taxon>
        <taxon>Endopterygota</taxon>
        <taxon>Coleoptera</taxon>
        <taxon>Polyphaga</taxon>
        <taxon>Cucujiformia</taxon>
        <taxon>Chrysomeloidea</taxon>
        <taxon>Chrysomelidae</taxon>
        <taxon>Bruchinae</taxon>
        <taxon>Bruchini</taxon>
        <taxon>Callosobruchus</taxon>
    </lineage>
</organism>
<feature type="coiled-coil region" evidence="1">
    <location>
        <begin position="140"/>
        <end position="167"/>
    </location>
</feature>